<dbReference type="OrthoDB" id="780at10239"/>
<sequence length="789" mass="88030">MPLYTQSIKNLKGGISQQPDILRFSDQGETQINGWSSESDGLQKRPPTVWKKRLTALNWVIPDRAKFHLINRDENEQYYIVFTGRDIMVFDLEGNQYAVTGNMSYVNTDTPRDDIRVITVADYTFIVNRKRVVKEGTEVSHPGYDMKHRALINLRGGQYGRTLTVSINGGTKVEHKLPAGNNAEEDPPKVDAQYIGEQLRTLLVAAYPNYTFNLGSGYLEIVAPAGQSITSVETTDGYANQLITAVLDTVQTISKLPLAAPEGYIIRIQGETNSSADEYYVRYDTQRKTWRETVEPGVTTGLDPTTMPHALVRQANGNFTFQTLDWSKRGAGNDDTNPMPSFVDNTINDVFFYRNRLGFLSGENVVMSRSASYFAFFPKSVATLSDDDPIDVAVSHPRISILKYAVPFAEQLLLWSDEVQFVMSSSGVLTSKSIQLDVGSEFAVSDNARPFAIGRSVFFAAPRGSFTSINRYFAVADVSDVKDADDTTGHVLSYIPNGVFDIQGSSTENFITVSTSGAPNKLFIYKFLFKDGVQLQASWSHWELETGDQVMASACIGSAMYLVRKHGYGVDLEKLEFIKETTDLAGEPYRYHMDGKATMVIPPNAFNANTHTTSFDVGAAYGQVFPPAGRYIMADTEGRFVVLPDTVWSSTRWVTVRGNWAGKTIFLGRIYKFTYAFSRFLIKHEDQNGTQTEDSGRLQLRRAWVNYQNTGALTMKVSNQHREFLNTLNGYKLGLQDVGTVNIGDGQFRFPMNGDALHTRLILESYYPTPLSIVGCGWEASYARKAQSI</sequence>
<dbReference type="RefSeq" id="YP_009292503.1">
    <property type="nucleotide sequence ID" value="NC_031123.1"/>
</dbReference>
<dbReference type="EMBL" id="KU687349">
    <property type="protein sequence ID" value="AMR59526.1"/>
    <property type="molecule type" value="Genomic_DNA"/>
</dbReference>
<evidence type="ECO:0000313" key="1">
    <source>
        <dbReference type="EMBL" id="AMR59526.1"/>
    </source>
</evidence>
<evidence type="ECO:0000313" key="2">
    <source>
        <dbReference type="Proteomes" id="UP000203683"/>
    </source>
</evidence>
<dbReference type="Proteomes" id="UP000203683">
    <property type="component" value="Segment"/>
</dbReference>
<reference evidence="1 2" key="1">
    <citation type="submission" date="2016-02" db="EMBL/GenBank/DDBJ databases">
        <title>Characterization of five Podoviridae phages infecting Citrobacter freundii.</title>
        <authorList>
            <person name="Hamdi S."/>
            <person name="Rousseau G.M."/>
            <person name="Labrie S.J."/>
            <person name="Saied Kourda R."/>
            <person name="Tremblay D.M."/>
            <person name="Moineau S."/>
            <person name="Ben Slama K."/>
        </authorList>
    </citation>
    <scope>NUCLEOTIDE SEQUENCE [LARGE SCALE GENOMIC DNA]</scope>
</reference>
<dbReference type="Pfam" id="PF25675">
    <property type="entry name" value="Phage_nozzle"/>
    <property type="match status" value="1"/>
</dbReference>
<organism evidence="1 2">
    <name type="scientific">Citrobacter phage SH3</name>
    <dbReference type="NCBI Taxonomy" id="1805466"/>
    <lineage>
        <taxon>Viruses</taxon>
        <taxon>Duplodnaviria</taxon>
        <taxon>Heunggongvirae</taxon>
        <taxon>Uroviricota</taxon>
        <taxon>Caudoviricetes</taxon>
        <taxon>Autographivirales</taxon>
        <taxon>Autotranscriptaviridae</taxon>
        <taxon>Studiervirinae</taxon>
        <taxon>Kayfunavirus</taxon>
        <taxon>Kayfunavirus SH3</taxon>
    </lineage>
</organism>
<dbReference type="GeneID" id="29059095"/>
<proteinExistence type="predicted"/>
<keyword evidence="2" id="KW-1185">Reference proteome</keyword>
<name>A0A172JGB1_9CAUD</name>
<dbReference type="KEGG" id="vg:29059095"/>
<protein>
    <submittedName>
        <fullName evidence="1">Tail tubular protein B</fullName>
    </submittedName>
</protein>
<dbReference type="InterPro" id="IPR058003">
    <property type="entry name" value="Phage_gp12"/>
</dbReference>
<gene>
    <name evidence="1" type="ORF">sh3_0036</name>
</gene>
<accession>A0A172JGB1</accession>